<evidence type="ECO:0000256" key="8">
    <source>
        <dbReference type="ARBA" id="ARBA00032024"/>
    </source>
</evidence>
<dbReference type="Proteomes" id="UP000071859">
    <property type="component" value="Unassembled WGS sequence"/>
</dbReference>
<dbReference type="Pfam" id="PF08546">
    <property type="entry name" value="ApbA_C"/>
    <property type="match status" value="1"/>
</dbReference>
<evidence type="ECO:0000313" key="14">
    <source>
        <dbReference type="Proteomes" id="UP000071859"/>
    </source>
</evidence>
<dbReference type="InterPro" id="IPR013332">
    <property type="entry name" value="KPR_N"/>
</dbReference>
<keyword evidence="5 10" id="KW-0566">Pantothenate biosynthesis</keyword>
<evidence type="ECO:0000256" key="10">
    <source>
        <dbReference type="RuleBase" id="RU362068"/>
    </source>
</evidence>
<dbReference type="GO" id="GO:0015940">
    <property type="term" value="P:pantothenate biosynthetic process"/>
    <property type="evidence" value="ECO:0007669"/>
    <property type="project" value="UniProtKB-UniPathway"/>
</dbReference>
<dbReference type="InterPro" id="IPR013328">
    <property type="entry name" value="6PGD_dom2"/>
</dbReference>
<comment type="pathway">
    <text evidence="1 10">Cofactor biosynthesis; (R)-pantothenate biosynthesis; (R)-pantoate from 3-methyl-2-oxobutanoate: step 2/2.</text>
</comment>
<keyword evidence="14" id="KW-1185">Reference proteome</keyword>
<name>A0A158CQS8_9BURK</name>
<dbReference type="InterPro" id="IPR036291">
    <property type="entry name" value="NAD(P)-bd_dom_sf"/>
</dbReference>
<dbReference type="SUPFAM" id="SSF51735">
    <property type="entry name" value="NAD(P)-binding Rossmann-fold domains"/>
    <property type="match status" value="1"/>
</dbReference>
<accession>A0A158CQS8</accession>
<evidence type="ECO:0000259" key="12">
    <source>
        <dbReference type="Pfam" id="PF08546"/>
    </source>
</evidence>
<feature type="domain" description="Ketopantoate reductase C-terminal" evidence="12">
    <location>
        <begin position="181"/>
        <end position="304"/>
    </location>
</feature>
<evidence type="ECO:0000256" key="1">
    <source>
        <dbReference type="ARBA" id="ARBA00004994"/>
    </source>
</evidence>
<dbReference type="InterPro" id="IPR003710">
    <property type="entry name" value="ApbA"/>
</dbReference>
<dbReference type="GO" id="GO:0008677">
    <property type="term" value="F:2-dehydropantoate 2-reductase activity"/>
    <property type="evidence" value="ECO:0007669"/>
    <property type="project" value="UniProtKB-EC"/>
</dbReference>
<dbReference type="InterPro" id="IPR050838">
    <property type="entry name" value="Ketopantoate_reductase"/>
</dbReference>
<dbReference type="GO" id="GO:0050661">
    <property type="term" value="F:NADP binding"/>
    <property type="evidence" value="ECO:0007669"/>
    <property type="project" value="TreeGrafter"/>
</dbReference>
<dbReference type="FunFam" id="1.10.1040.10:FF:000017">
    <property type="entry name" value="2-dehydropantoate 2-reductase"/>
    <property type="match status" value="1"/>
</dbReference>
<dbReference type="EMBL" id="FCOX02000023">
    <property type="protein sequence ID" value="SAK84678.1"/>
    <property type="molecule type" value="Genomic_DNA"/>
</dbReference>
<comment type="caution">
    <text evidence="13">The sequence shown here is derived from an EMBL/GenBank/DDBJ whole genome shotgun (WGS) entry which is preliminary data.</text>
</comment>
<evidence type="ECO:0000256" key="6">
    <source>
        <dbReference type="ARBA" id="ARBA00022857"/>
    </source>
</evidence>
<evidence type="ECO:0000256" key="7">
    <source>
        <dbReference type="ARBA" id="ARBA00023002"/>
    </source>
</evidence>
<comment type="catalytic activity">
    <reaction evidence="9 10">
        <text>(R)-pantoate + NADP(+) = 2-dehydropantoate + NADPH + H(+)</text>
        <dbReference type="Rhea" id="RHEA:16233"/>
        <dbReference type="ChEBI" id="CHEBI:11561"/>
        <dbReference type="ChEBI" id="CHEBI:15378"/>
        <dbReference type="ChEBI" id="CHEBI:15980"/>
        <dbReference type="ChEBI" id="CHEBI:57783"/>
        <dbReference type="ChEBI" id="CHEBI:58349"/>
        <dbReference type="EC" id="1.1.1.169"/>
    </reaction>
</comment>
<gene>
    <name evidence="13" type="ORF">AWB78_04241</name>
</gene>
<dbReference type="EC" id="1.1.1.169" evidence="3 10"/>
<dbReference type="InterPro" id="IPR008927">
    <property type="entry name" value="6-PGluconate_DH-like_C_sf"/>
</dbReference>
<protein>
    <recommendedName>
        <fullName evidence="4 10">2-dehydropantoate 2-reductase</fullName>
        <ecNumber evidence="3 10">1.1.1.169</ecNumber>
    </recommendedName>
    <alternativeName>
        <fullName evidence="8 10">Ketopantoate reductase</fullName>
    </alternativeName>
</protein>
<evidence type="ECO:0000256" key="3">
    <source>
        <dbReference type="ARBA" id="ARBA00013014"/>
    </source>
</evidence>
<dbReference type="InterPro" id="IPR013752">
    <property type="entry name" value="KPA_reductase"/>
</dbReference>
<evidence type="ECO:0000256" key="5">
    <source>
        <dbReference type="ARBA" id="ARBA00022655"/>
    </source>
</evidence>
<comment type="function">
    <text evidence="10">Catalyzes the NADPH-dependent reduction of ketopantoate into pantoic acid.</text>
</comment>
<comment type="similarity">
    <text evidence="2 10">Belongs to the ketopantoate reductase family.</text>
</comment>
<organism evidence="13 14">
    <name type="scientific">Caballeronia calidae</name>
    <dbReference type="NCBI Taxonomy" id="1777139"/>
    <lineage>
        <taxon>Bacteria</taxon>
        <taxon>Pseudomonadati</taxon>
        <taxon>Pseudomonadota</taxon>
        <taxon>Betaproteobacteria</taxon>
        <taxon>Burkholderiales</taxon>
        <taxon>Burkholderiaceae</taxon>
        <taxon>Caballeronia</taxon>
    </lineage>
</organism>
<dbReference type="NCBIfam" id="TIGR00745">
    <property type="entry name" value="apbA_panE"/>
    <property type="match status" value="1"/>
</dbReference>
<dbReference type="PANTHER" id="PTHR43765:SF2">
    <property type="entry name" value="2-DEHYDROPANTOATE 2-REDUCTASE"/>
    <property type="match status" value="1"/>
</dbReference>
<dbReference type="PANTHER" id="PTHR43765">
    <property type="entry name" value="2-DEHYDROPANTOATE 2-REDUCTASE-RELATED"/>
    <property type="match status" value="1"/>
</dbReference>
<dbReference type="Pfam" id="PF02558">
    <property type="entry name" value="ApbA"/>
    <property type="match status" value="1"/>
</dbReference>
<sequence>MSIMEIAVLGAGAMGSLFGGCLAKAGHAVTLIDINQPHLEAIHAKGLRLEMDGDTRAIRNINAIRPEATDKSPDLLLVFTKSMHTRAALSGIEHLLGETTAVLTLQNGLGNVEAIRDFVPLSNVLVGVTTWPADLVGPGSVSSHGEGKIRMMSADGERTSKVSAVAEALNSAGLNCQVDDDVWEAIWEKVAFNAALNSICAVTGTTVDQLALLDDSKNLALAVAAEVISVANAAGVCADLSVCSANIVHAIEQHRGHKPSMLQDVLAGRKTEIEGINGAVVDVARKLNVSVPHTETLAKLVKLIDARNASAVAE</sequence>
<reference evidence="13" key="1">
    <citation type="submission" date="2016-01" db="EMBL/GenBank/DDBJ databases">
        <authorList>
            <person name="Peeters C."/>
        </authorList>
    </citation>
    <scope>NUCLEOTIDE SEQUENCE</scope>
    <source>
        <strain evidence="13">LMG 29321</strain>
    </source>
</reference>
<dbReference type="Gene3D" id="1.10.1040.10">
    <property type="entry name" value="N-(1-d-carboxylethyl)-l-norvaline Dehydrogenase, domain 2"/>
    <property type="match status" value="1"/>
</dbReference>
<proteinExistence type="inferred from homology"/>
<evidence type="ECO:0000256" key="4">
    <source>
        <dbReference type="ARBA" id="ARBA00019465"/>
    </source>
</evidence>
<feature type="domain" description="Ketopantoate reductase N-terminal" evidence="11">
    <location>
        <begin position="6"/>
        <end position="151"/>
    </location>
</feature>
<keyword evidence="6 10" id="KW-0521">NADP</keyword>
<evidence type="ECO:0000256" key="2">
    <source>
        <dbReference type="ARBA" id="ARBA00007870"/>
    </source>
</evidence>
<evidence type="ECO:0000313" key="13">
    <source>
        <dbReference type="EMBL" id="SAK84678.1"/>
    </source>
</evidence>
<evidence type="ECO:0000259" key="11">
    <source>
        <dbReference type="Pfam" id="PF02558"/>
    </source>
</evidence>
<dbReference type="UniPathway" id="UPA00028">
    <property type="reaction ID" value="UER00004"/>
</dbReference>
<dbReference type="SUPFAM" id="SSF48179">
    <property type="entry name" value="6-phosphogluconate dehydrogenase C-terminal domain-like"/>
    <property type="match status" value="1"/>
</dbReference>
<dbReference type="Gene3D" id="3.40.50.720">
    <property type="entry name" value="NAD(P)-binding Rossmann-like Domain"/>
    <property type="match status" value="1"/>
</dbReference>
<evidence type="ECO:0000256" key="9">
    <source>
        <dbReference type="ARBA" id="ARBA00048793"/>
    </source>
</evidence>
<dbReference type="GO" id="GO:0005737">
    <property type="term" value="C:cytoplasm"/>
    <property type="evidence" value="ECO:0007669"/>
    <property type="project" value="TreeGrafter"/>
</dbReference>
<keyword evidence="7 10" id="KW-0560">Oxidoreductase</keyword>
<dbReference type="AlphaFoldDB" id="A0A158CQS8"/>